<dbReference type="InterPro" id="IPR000111">
    <property type="entry name" value="Glyco_hydro_27/36_CS"/>
</dbReference>
<proteinExistence type="inferred from homology"/>
<evidence type="ECO:0000256" key="1">
    <source>
        <dbReference type="ARBA" id="ARBA00001255"/>
    </source>
</evidence>
<feature type="domain" description="Glycosyl hydrolase family 36 C-terminal" evidence="8">
    <location>
        <begin position="634"/>
        <end position="714"/>
    </location>
</feature>
<dbReference type="Proteomes" id="UP000597444">
    <property type="component" value="Unassembled WGS sequence"/>
</dbReference>
<dbReference type="PANTHER" id="PTHR43053:SF3">
    <property type="entry name" value="ALPHA-GALACTOSIDASE C-RELATED"/>
    <property type="match status" value="1"/>
</dbReference>
<dbReference type="PANTHER" id="PTHR43053">
    <property type="entry name" value="GLYCOSIDASE FAMILY 31"/>
    <property type="match status" value="1"/>
</dbReference>
<reference evidence="10" key="1">
    <citation type="submission" date="2020-10" db="EMBL/GenBank/DDBJ databases">
        <title>Taxonomic study of unclassified bacteria belonging to the class Ktedonobacteria.</title>
        <authorList>
            <person name="Yabe S."/>
            <person name="Wang C.M."/>
            <person name="Zheng Y."/>
            <person name="Sakai Y."/>
            <person name="Cavaletti L."/>
            <person name="Monciardini P."/>
            <person name="Donadio S."/>
        </authorList>
    </citation>
    <scope>NUCLEOTIDE SEQUENCE</scope>
    <source>
        <strain evidence="10">ID150040</strain>
    </source>
</reference>
<feature type="active site" description="Proton donor" evidence="6">
    <location>
        <position position="535"/>
    </location>
</feature>
<feature type="active site" description="Nucleophile" evidence="6">
    <location>
        <position position="463"/>
    </location>
</feature>
<name>A0A8J3IJQ5_9CHLR</name>
<keyword evidence="3 5" id="KW-0378">Hydrolase</keyword>
<feature type="binding site" evidence="7">
    <location>
        <position position="428"/>
    </location>
    <ligand>
        <name>substrate</name>
    </ligand>
</feature>
<dbReference type="InterPro" id="IPR017853">
    <property type="entry name" value="GH"/>
</dbReference>
<feature type="binding site" evidence="7">
    <location>
        <position position="186"/>
    </location>
    <ligand>
        <name>substrate</name>
    </ligand>
</feature>
<dbReference type="CDD" id="cd14791">
    <property type="entry name" value="GH36"/>
    <property type="match status" value="1"/>
</dbReference>
<feature type="domain" description="Glycosyl hydrolase family 36 N-terminal" evidence="9">
    <location>
        <begin position="36"/>
        <end position="270"/>
    </location>
</feature>
<dbReference type="EMBL" id="BNJK01000001">
    <property type="protein sequence ID" value="GHO92704.1"/>
    <property type="molecule type" value="Genomic_DNA"/>
</dbReference>
<feature type="binding site" evidence="7">
    <location>
        <position position="535"/>
    </location>
    <ligand>
        <name>substrate</name>
    </ligand>
</feature>
<dbReference type="Gene3D" id="3.20.20.70">
    <property type="entry name" value="Aldolase class I"/>
    <property type="match status" value="1"/>
</dbReference>
<keyword evidence="11" id="KW-1185">Reference proteome</keyword>
<dbReference type="EC" id="3.2.1.22" evidence="2 5"/>
<dbReference type="Pfam" id="PF16874">
    <property type="entry name" value="Glyco_hydro_36C"/>
    <property type="match status" value="1"/>
</dbReference>
<dbReference type="InterPro" id="IPR050985">
    <property type="entry name" value="Alpha-glycosidase_related"/>
</dbReference>
<comment type="caution">
    <text evidence="10">The sequence shown here is derived from an EMBL/GenBank/DDBJ whole genome shotgun (WGS) entry which is preliminary data.</text>
</comment>
<keyword evidence="4 5" id="KW-0326">Glycosidase</keyword>
<dbReference type="InterPro" id="IPR013785">
    <property type="entry name" value="Aldolase_TIM"/>
</dbReference>
<dbReference type="Pfam" id="PF02065">
    <property type="entry name" value="Melibiase"/>
    <property type="match status" value="1"/>
</dbReference>
<gene>
    <name evidence="10" type="primary">galA</name>
    <name evidence="10" type="ORF">KSF_027520</name>
</gene>
<dbReference type="Gene3D" id="2.60.40.1180">
    <property type="entry name" value="Golgi alpha-mannosidase II"/>
    <property type="match status" value="1"/>
</dbReference>
<evidence type="ECO:0000256" key="2">
    <source>
        <dbReference type="ARBA" id="ARBA00012755"/>
    </source>
</evidence>
<protein>
    <recommendedName>
        <fullName evidence="2 5">Alpha-galactosidase</fullName>
        <ecNumber evidence="2 5">3.2.1.22</ecNumber>
    </recommendedName>
</protein>
<dbReference type="Pfam" id="PF16875">
    <property type="entry name" value="Glyco_hydro_36N"/>
    <property type="match status" value="1"/>
</dbReference>
<evidence type="ECO:0000313" key="10">
    <source>
        <dbReference type="EMBL" id="GHO92704.1"/>
    </source>
</evidence>
<accession>A0A8J3IJQ5</accession>
<evidence type="ECO:0000256" key="4">
    <source>
        <dbReference type="ARBA" id="ARBA00023295"/>
    </source>
</evidence>
<dbReference type="GO" id="GO:0016052">
    <property type="term" value="P:carbohydrate catabolic process"/>
    <property type="evidence" value="ECO:0007669"/>
    <property type="project" value="InterPro"/>
</dbReference>
<feature type="binding site" evidence="7">
    <location>
        <position position="513"/>
    </location>
    <ligand>
        <name>substrate</name>
    </ligand>
</feature>
<dbReference type="PRINTS" id="PR00743">
    <property type="entry name" value="GLHYDRLASE36"/>
</dbReference>
<sequence length="717" mass="80392">MSYTPLSTGIHADPTRRHWALVTAQSTYAFGVTDNGLLMHLYWGPRLVSLADLPPAELKPERSSQEPALAKATEEYPPFGGLRYGETAAKVTFADGTRELDLRFATAEITVRDDLPAILVTLQDAAYPLTVQLCYKVDGENDLVIRSATFTSEANETIRIERAFSAVWHLPRQYAPRTLTTLAGQWLGETRLQQRSLVAGTALIESRRGITGATANPWFAIESTSETATEIYFGALAWSGNWVIRATTDVTGATAVAGGIHEHDFSWLLQSGESFTTPEFVAGFAQDGLNGTRRRLHRYTREQVLPKPQALQPRPVLYNSWEATFFDVTEEGQRKLAERAARLGVELFVVDDGWFPARVNDHAGLGDWRPDPVKFPRGLKPLSEYVKSLDMQFGLWVEPEMVNADSDLYRAHPDWIYHFPTRPRSEARNQLVLNMARADVQAYLIEVLDKLVAENGIDFLKWDMNRPISEPGWSDEIERGGEAREIWVRHALGVYAVMDALRANHPDLIIESCSSGGSRADLGILRRTDQIWTSDNTNPEARLFIQEGFSLVFPARVMVAWVTDQGRGLLPVAYRCHVSMLGTLGIGGNLLHWNDEEMNEVADWITIYKEIRPLVQDGDQYWLLSPHATHGEVAAVEYVTTEESVVFAFRRADLFGEPLPRLRLLKLQPEASYRVEILGQNDSVSYQASGAELMGYGLSLPFKRGPFASCIVRLRKQ</sequence>
<evidence type="ECO:0000256" key="6">
    <source>
        <dbReference type="PIRSR" id="PIRSR005536-1"/>
    </source>
</evidence>
<dbReference type="GO" id="GO:0004557">
    <property type="term" value="F:alpha-galactosidase activity"/>
    <property type="evidence" value="ECO:0007669"/>
    <property type="project" value="UniProtKB-UniRule"/>
</dbReference>
<dbReference type="Gene3D" id="2.70.98.60">
    <property type="entry name" value="alpha-galactosidase from lactobacil brevis"/>
    <property type="match status" value="1"/>
</dbReference>
<comment type="catalytic activity">
    <reaction evidence="1 5">
        <text>Hydrolysis of terminal, non-reducing alpha-D-galactose residues in alpha-D-galactosides, including galactose oligosaccharides, galactomannans and galactolipids.</text>
        <dbReference type="EC" id="3.2.1.22"/>
    </reaction>
</comment>
<evidence type="ECO:0000259" key="8">
    <source>
        <dbReference type="Pfam" id="PF16874"/>
    </source>
</evidence>
<dbReference type="InterPro" id="IPR013780">
    <property type="entry name" value="Glyco_hydro_b"/>
</dbReference>
<evidence type="ECO:0000256" key="5">
    <source>
        <dbReference type="PIRNR" id="PIRNR005536"/>
    </source>
</evidence>
<evidence type="ECO:0000256" key="7">
    <source>
        <dbReference type="PIRSR" id="PIRSR005536-2"/>
    </source>
</evidence>
<dbReference type="InterPro" id="IPR002252">
    <property type="entry name" value="Glyco_hydro_36"/>
</dbReference>
<dbReference type="PROSITE" id="PS00512">
    <property type="entry name" value="ALPHA_GALACTOSIDASE"/>
    <property type="match status" value="1"/>
</dbReference>
<dbReference type="InterPro" id="IPR031704">
    <property type="entry name" value="Glyco_hydro_36_N"/>
</dbReference>
<dbReference type="PIRSF" id="PIRSF005536">
    <property type="entry name" value="Agal"/>
    <property type="match status" value="1"/>
</dbReference>
<organism evidence="10 11">
    <name type="scientific">Reticulibacter mediterranei</name>
    <dbReference type="NCBI Taxonomy" id="2778369"/>
    <lineage>
        <taxon>Bacteria</taxon>
        <taxon>Bacillati</taxon>
        <taxon>Chloroflexota</taxon>
        <taxon>Ktedonobacteria</taxon>
        <taxon>Ktedonobacterales</taxon>
        <taxon>Reticulibacteraceae</taxon>
        <taxon>Reticulibacter</taxon>
    </lineage>
</organism>
<dbReference type="FunFam" id="3.20.20.70:FF:000118">
    <property type="entry name" value="Alpha-galactosidase"/>
    <property type="match status" value="1"/>
</dbReference>
<comment type="similarity">
    <text evidence="5">Belongs to the glycosyl hydrolase.</text>
</comment>
<feature type="binding site" evidence="7">
    <location>
        <begin position="461"/>
        <end position="465"/>
    </location>
    <ligand>
        <name>substrate</name>
    </ligand>
</feature>
<dbReference type="InterPro" id="IPR038417">
    <property type="entry name" value="Alpga-gal_N_sf"/>
</dbReference>
<evidence type="ECO:0000313" key="11">
    <source>
        <dbReference type="Proteomes" id="UP000597444"/>
    </source>
</evidence>
<dbReference type="InterPro" id="IPR031705">
    <property type="entry name" value="Glyco_hydro_36_C"/>
</dbReference>
<feature type="binding site" evidence="7">
    <location>
        <begin position="351"/>
        <end position="352"/>
    </location>
    <ligand>
        <name>substrate</name>
    </ligand>
</feature>
<dbReference type="SUPFAM" id="SSF51445">
    <property type="entry name" value="(Trans)glycosidases"/>
    <property type="match status" value="1"/>
</dbReference>
<evidence type="ECO:0000256" key="3">
    <source>
        <dbReference type="ARBA" id="ARBA00022801"/>
    </source>
</evidence>
<dbReference type="RefSeq" id="WP_220203526.1">
    <property type="nucleotide sequence ID" value="NZ_BNJK01000001.1"/>
</dbReference>
<dbReference type="AlphaFoldDB" id="A0A8J3IJQ5"/>
<evidence type="ECO:0000259" key="9">
    <source>
        <dbReference type="Pfam" id="PF16875"/>
    </source>
</evidence>